<name>A0A4V1J2J1_9ASCO</name>
<keyword evidence="5" id="KW-1185">Reference proteome</keyword>
<dbReference type="Proteomes" id="UP000268321">
    <property type="component" value="Unassembled WGS sequence"/>
</dbReference>
<dbReference type="EMBL" id="ML004628">
    <property type="protein sequence ID" value="RKP28739.1"/>
    <property type="molecule type" value="Genomic_DNA"/>
</dbReference>
<evidence type="ECO:0000256" key="1">
    <source>
        <dbReference type="ARBA" id="ARBA00022574"/>
    </source>
</evidence>
<organism evidence="4 5">
    <name type="scientific">Metschnikowia bicuspidata</name>
    <dbReference type="NCBI Taxonomy" id="27322"/>
    <lineage>
        <taxon>Eukaryota</taxon>
        <taxon>Fungi</taxon>
        <taxon>Dikarya</taxon>
        <taxon>Ascomycota</taxon>
        <taxon>Saccharomycotina</taxon>
        <taxon>Pichiomycetes</taxon>
        <taxon>Metschnikowiaceae</taxon>
        <taxon>Metschnikowia</taxon>
    </lineage>
</organism>
<evidence type="ECO:0000256" key="3">
    <source>
        <dbReference type="PROSITE-ProRule" id="PRU00221"/>
    </source>
</evidence>
<dbReference type="Gene3D" id="2.130.10.10">
    <property type="entry name" value="YVTN repeat-like/Quinoprotein amine dehydrogenase"/>
    <property type="match status" value="1"/>
</dbReference>
<evidence type="ECO:0000313" key="5">
    <source>
        <dbReference type="Proteomes" id="UP000268321"/>
    </source>
</evidence>
<dbReference type="InterPro" id="IPR001680">
    <property type="entry name" value="WD40_rpt"/>
</dbReference>
<accession>A0A4V1J2J1</accession>
<reference evidence="5" key="1">
    <citation type="journal article" date="2018" name="Nat. Microbiol.">
        <title>Leveraging single-cell genomics to expand the fungal tree of life.</title>
        <authorList>
            <person name="Ahrendt S.R."/>
            <person name="Quandt C.A."/>
            <person name="Ciobanu D."/>
            <person name="Clum A."/>
            <person name="Salamov A."/>
            <person name="Andreopoulos B."/>
            <person name="Cheng J.F."/>
            <person name="Woyke T."/>
            <person name="Pelin A."/>
            <person name="Henrissat B."/>
            <person name="Reynolds N.K."/>
            <person name="Benny G.L."/>
            <person name="Smith M.E."/>
            <person name="James T.Y."/>
            <person name="Grigoriev I.V."/>
        </authorList>
    </citation>
    <scope>NUCLEOTIDE SEQUENCE [LARGE SCALE GENOMIC DNA]</scope>
    <source>
        <strain evidence="5">Baker2002</strain>
    </source>
</reference>
<keyword evidence="1 3" id="KW-0853">WD repeat</keyword>
<dbReference type="InterPro" id="IPR015943">
    <property type="entry name" value="WD40/YVTN_repeat-like_dom_sf"/>
</dbReference>
<feature type="repeat" description="WD" evidence="3">
    <location>
        <begin position="233"/>
        <end position="267"/>
    </location>
</feature>
<dbReference type="PROSITE" id="PS50082">
    <property type="entry name" value="WD_REPEATS_2"/>
    <property type="match status" value="1"/>
</dbReference>
<protein>
    <submittedName>
        <fullName evidence="4">WD40 repeat-like protein</fullName>
    </submittedName>
</protein>
<evidence type="ECO:0000313" key="4">
    <source>
        <dbReference type="EMBL" id="RKP28739.1"/>
    </source>
</evidence>
<gene>
    <name evidence="4" type="ORF">METBISCDRAFT_28829</name>
</gene>
<dbReference type="Pfam" id="PF00400">
    <property type="entry name" value="WD40"/>
    <property type="match status" value="1"/>
</dbReference>
<sequence length="327" mass="35405">MSYQQLRVSDEAPSAVHFLRDGLLLTSMYPSIVQLYTVPENDSPALLADVGSPSAILSVANTHNACVLGHFDGAIRCLDPENMKVTPLLHSHADGIGFCKSPVGRTVLAASFAGEIWHVDPRAPHAAHRVRSTGKISAFDASGQRLMVARGRQIEIFDVRRLEAPLFVRASGLRYMVNALRILPDDDGYALGSLDGRVSIDVFDELEAAALRRFAFKCHRAKNVSGMDSVCPVTGLAFHPHDGALLTSGGDGRVCVWNLKKRKRVRQFPAAPGLPVISHMDLSSDGMWLVLGAIQGAVLRSSDRYTCLHTSGAAYVRNMAADLAPRL</sequence>
<evidence type="ECO:0000256" key="2">
    <source>
        <dbReference type="ARBA" id="ARBA00022737"/>
    </source>
</evidence>
<dbReference type="AlphaFoldDB" id="A0A4V1J2J1"/>
<dbReference type="PROSITE" id="PS00678">
    <property type="entry name" value="WD_REPEATS_1"/>
    <property type="match status" value="1"/>
</dbReference>
<dbReference type="PANTHER" id="PTHR10971">
    <property type="entry name" value="MRNA EXPORT FACTOR AND BUB3"/>
    <property type="match status" value="1"/>
</dbReference>
<proteinExistence type="predicted"/>
<dbReference type="OrthoDB" id="10262475at2759"/>
<dbReference type="SMART" id="SM00320">
    <property type="entry name" value="WD40"/>
    <property type="match status" value="1"/>
</dbReference>
<keyword evidence="2" id="KW-0677">Repeat</keyword>
<dbReference type="InterPro" id="IPR019775">
    <property type="entry name" value="WD40_repeat_CS"/>
</dbReference>
<dbReference type="SUPFAM" id="SSF50978">
    <property type="entry name" value="WD40 repeat-like"/>
    <property type="match status" value="1"/>
</dbReference>
<dbReference type="InterPro" id="IPR036322">
    <property type="entry name" value="WD40_repeat_dom_sf"/>
</dbReference>